<dbReference type="EMBL" id="KQ243800">
    <property type="protein sequence ID" value="KNC75172.1"/>
    <property type="molecule type" value="Genomic_DNA"/>
</dbReference>
<evidence type="ECO:0000256" key="1">
    <source>
        <dbReference type="SAM" id="MobiDB-lite"/>
    </source>
</evidence>
<name>A0A0L0FEI2_9EUKA</name>
<feature type="region of interest" description="Disordered" evidence="1">
    <location>
        <begin position="56"/>
        <end position="88"/>
    </location>
</feature>
<keyword evidence="3" id="KW-1185">Reference proteome</keyword>
<accession>A0A0L0FEI2</accession>
<reference evidence="2 3" key="1">
    <citation type="submission" date="2011-02" db="EMBL/GenBank/DDBJ databases">
        <title>The Genome Sequence of Sphaeroforma arctica JP610.</title>
        <authorList>
            <consortium name="The Broad Institute Genome Sequencing Platform"/>
            <person name="Russ C."/>
            <person name="Cuomo C."/>
            <person name="Young S.K."/>
            <person name="Zeng Q."/>
            <person name="Gargeya S."/>
            <person name="Alvarado L."/>
            <person name="Berlin A."/>
            <person name="Chapman S.B."/>
            <person name="Chen Z."/>
            <person name="Freedman E."/>
            <person name="Gellesch M."/>
            <person name="Goldberg J."/>
            <person name="Griggs A."/>
            <person name="Gujja S."/>
            <person name="Heilman E."/>
            <person name="Heiman D."/>
            <person name="Howarth C."/>
            <person name="Mehta T."/>
            <person name="Neiman D."/>
            <person name="Pearson M."/>
            <person name="Roberts A."/>
            <person name="Saif S."/>
            <person name="Shea T."/>
            <person name="Shenoy N."/>
            <person name="Sisk P."/>
            <person name="Stolte C."/>
            <person name="Sykes S."/>
            <person name="White J."/>
            <person name="Yandava C."/>
            <person name="Burger G."/>
            <person name="Gray M.W."/>
            <person name="Holland P.W.H."/>
            <person name="King N."/>
            <person name="Lang F.B.F."/>
            <person name="Roger A.J."/>
            <person name="Ruiz-Trillo I."/>
            <person name="Haas B."/>
            <person name="Nusbaum C."/>
            <person name="Birren B."/>
        </authorList>
    </citation>
    <scope>NUCLEOTIDE SEQUENCE [LARGE SCALE GENOMIC DNA]</scope>
    <source>
        <strain evidence="2 3">JP610</strain>
    </source>
</reference>
<gene>
    <name evidence="2" type="ORF">SARC_12293</name>
</gene>
<proteinExistence type="predicted"/>
<evidence type="ECO:0000313" key="3">
    <source>
        <dbReference type="Proteomes" id="UP000054560"/>
    </source>
</evidence>
<dbReference type="AlphaFoldDB" id="A0A0L0FEI2"/>
<feature type="compositionally biased region" description="Low complexity" evidence="1">
    <location>
        <begin position="70"/>
        <end position="79"/>
    </location>
</feature>
<dbReference type="GeneID" id="25912797"/>
<dbReference type="Proteomes" id="UP000054560">
    <property type="component" value="Unassembled WGS sequence"/>
</dbReference>
<sequence length="126" mass="13987">MVTDTPICIPPEPSTYLKHGHTQQSAPRFYTMGVRLGPRRPYRLDDTWARLRLPISTTTQPPAQPVGILTHTTTTTSCTQPRRKHMPTRADRLALAGSVLAMTPPVECLEHSLRKAEATASQFLGQ</sequence>
<feature type="non-terminal residue" evidence="2">
    <location>
        <position position="126"/>
    </location>
</feature>
<evidence type="ECO:0000313" key="2">
    <source>
        <dbReference type="EMBL" id="KNC75172.1"/>
    </source>
</evidence>
<protein>
    <submittedName>
        <fullName evidence="2">Uncharacterized protein</fullName>
    </submittedName>
</protein>
<organism evidence="2 3">
    <name type="scientific">Sphaeroforma arctica JP610</name>
    <dbReference type="NCBI Taxonomy" id="667725"/>
    <lineage>
        <taxon>Eukaryota</taxon>
        <taxon>Ichthyosporea</taxon>
        <taxon>Ichthyophonida</taxon>
        <taxon>Sphaeroforma</taxon>
    </lineage>
</organism>
<dbReference type="RefSeq" id="XP_014149074.1">
    <property type="nucleotide sequence ID" value="XM_014293599.1"/>
</dbReference>